<keyword evidence="2" id="KW-0812">Transmembrane</keyword>
<organism evidence="3 4">
    <name type="scientific">Lipingzhangella rawalii</name>
    <dbReference type="NCBI Taxonomy" id="2055835"/>
    <lineage>
        <taxon>Bacteria</taxon>
        <taxon>Bacillati</taxon>
        <taxon>Actinomycetota</taxon>
        <taxon>Actinomycetes</taxon>
        <taxon>Streptosporangiales</taxon>
        <taxon>Nocardiopsidaceae</taxon>
        <taxon>Lipingzhangella</taxon>
    </lineage>
</organism>
<evidence type="ECO:0000313" key="4">
    <source>
        <dbReference type="Proteomes" id="UP001250214"/>
    </source>
</evidence>
<keyword evidence="2" id="KW-0472">Membrane</keyword>
<proteinExistence type="predicted"/>
<feature type="transmembrane region" description="Helical" evidence="2">
    <location>
        <begin position="117"/>
        <end position="137"/>
    </location>
</feature>
<feature type="transmembrane region" description="Helical" evidence="2">
    <location>
        <begin position="85"/>
        <end position="110"/>
    </location>
</feature>
<gene>
    <name evidence="3" type="ORF">RIF23_13285</name>
</gene>
<feature type="region of interest" description="Disordered" evidence="1">
    <location>
        <begin position="1"/>
        <end position="31"/>
    </location>
</feature>
<feature type="compositionally biased region" description="Polar residues" evidence="1">
    <location>
        <begin position="15"/>
        <end position="28"/>
    </location>
</feature>
<protein>
    <submittedName>
        <fullName evidence="3">Uncharacterized protein</fullName>
    </submittedName>
</protein>
<dbReference type="EMBL" id="JAVLVT010000005">
    <property type="protein sequence ID" value="MDS1271270.1"/>
    <property type="molecule type" value="Genomic_DNA"/>
</dbReference>
<feature type="compositionally biased region" description="Low complexity" evidence="1">
    <location>
        <begin position="1"/>
        <end position="14"/>
    </location>
</feature>
<keyword evidence="4" id="KW-1185">Reference proteome</keyword>
<dbReference type="Proteomes" id="UP001250214">
    <property type="component" value="Unassembled WGS sequence"/>
</dbReference>
<feature type="transmembrane region" description="Helical" evidence="2">
    <location>
        <begin position="57"/>
        <end position="73"/>
    </location>
</feature>
<evidence type="ECO:0000256" key="2">
    <source>
        <dbReference type="SAM" id="Phobius"/>
    </source>
</evidence>
<name>A0ABU2H7K0_9ACTN</name>
<evidence type="ECO:0000313" key="3">
    <source>
        <dbReference type="EMBL" id="MDS1271270.1"/>
    </source>
</evidence>
<keyword evidence="2" id="KW-1133">Transmembrane helix</keyword>
<sequence length="241" mass="25436">MSATSSSSSSSSSSRPSAPQHGQSSAQGPESVDRLLELAQPPTLAQRLTAWGSRPPGRIYLPACAVVGAALLVEDSFPGRHLGSLVLAVGGGMLLALMGALRLGIALCVARPMIRRYWLRWITAPVLAATTVTLALADLPLQARVVASEDALLQQAAELNPSTTIPLDGERVGLYRLESGVHIEGPGDTETVRFDVRGAGILRSSGLAHTEDELPTGTFVPGHGGAVYKHLHGPWYSWTEY</sequence>
<comment type="caution">
    <text evidence="3">The sequence shown here is derived from an EMBL/GenBank/DDBJ whole genome shotgun (WGS) entry which is preliminary data.</text>
</comment>
<accession>A0ABU2H7K0</accession>
<evidence type="ECO:0000256" key="1">
    <source>
        <dbReference type="SAM" id="MobiDB-lite"/>
    </source>
</evidence>
<dbReference type="RefSeq" id="WP_310912799.1">
    <property type="nucleotide sequence ID" value="NZ_JAVLVT010000005.1"/>
</dbReference>
<reference evidence="4" key="1">
    <citation type="submission" date="2023-07" db="EMBL/GenBank/DDBJ databases">
        <title>Novel species in the genus Lipingzhangella isolated from Sambhar Salt Lake.</title>
        <authorList>
            <person name="Jiya N."/>
            <person name="Kajale S."/>
            <person name="Sharma A."/>
        </authorList>
    </citation>
    <scope>NUCLEOTIDE SEQUENCE [LARGE SCALE GENOMIC DNA]</scope>
    <source>
        <strain evidence="4">LS1_29</strain>
    </source>
</reference>